<comment type="caution">
    <text evidence="8">The sequence shown here is derived from an EMBL/GenBank/DDBJ whole genome shotgun (WGS) entry which is preliminary data.</text>
</comment>
<evidence type="ECO:0000256" key="1">
    <source>
        <dbReference type="ARBA" id="ARBA00004651"/>
    </source>
</evidence>
<dbReference type="InterPro" id="IPR027379">
    <property type="entry name" value="CLS_N"/>
</dbReference>
<gene>
    <name evidence="8" type="ORF">GCM10022222_75180</name>
</gene>
<evidence type="ECO:0000256" key="2">
    <source>
        <dbReference type="ARBA" id="ARBA00022475"/>
    </source>
</evidence>
<keyword evidence="4 6" id="KW-1133">Transmembrane helix</keyword>
<feature type="transmembrane region" description="Helical" evidence="6">
    <location>
        <begin position="30"/>
        <end position="53"/>
    </location>
</feature>
<reference evidence="9" key="1">
    <citation type="journal article" date="2019" name="Int. J. Syst. Evol. Microbiol.">
        <title>The Global Catalogue of Microorganisms (GCM) 10K type strain sequencing project: providing services to taxonomists for standard genome sequencing and annotation.</title>
        <authorList>
            <consortium name="The Broad Institute Genomics Platform"/>
            <consortium name="The Broad Institute Genome Sequencing Center for Infectious Disease"/>
            <person name="Wu L."/>
            <person name="Ma J."/>
        </authorList>
    </citation>
    <scope>NUCLEOTIDE SEQUENCE [LARGE SCALE GENOMIC DNA]</scope>
    <source>
        <strain evidence="9">JCM 16898</strain>
    </source>
</reference>
<evidence type="ECO:0000313" key="9">
    <source>
        <dbReference type="Proteomes" id="UP001500689"/>
    </source>
</evidence>
<evidence type="ECO:0000256" key="3">
    <source>
        <dbReference type="ARBA" id="ARBA00022692"/>
    </source>
</evidence>
<keyword evidence="5 6" id="KW-0472">Membrane</keyword>
<feature type="transmembrane region" description="Helical" evidence="6">
    <location>
        <begin position="65"/>
        <end position="85"/>
    </location>
</feature>
<dbReference type="EMBL" id="BAAAZN010000023">
    <property type="protein sequence ID" value="GAA3579332.1"/>
    <property type="molecule type" value="Genomic_DNA"/>
</dbReference>
<accession>A0ABP6YAU9</accession>
<keyword evidence="9" id="KW-1185">Reference proteome</keyword>
<evidence type="ECO:0000256" key="5">
    <source>
        <dbReference type="ARBA" id="ARBA00023136"/>
    </source>
</evidence>
<organism evidence="8 9">
    <name type="scientific">Amycolatopsis ultiminotia</name>
    <dbReference type="NCBI Taxonomy" id="543629"/>
    <lineage>
        <taxon>Bacteria</taxon>
        <taxon>Bacillati</taxon>
        <taxon>Actinomycetota</taxon>
        <taxon>Actinomycetes</taxon>
        <taxon>Pseudonocardiales</taxon>
        <taxon>Pseudonocardiaceae</taxon>
        <taxon>Amycolatopsis</taxon>
    </lineage>
</organism>
<feature type="domain" description="Cardiolipin synthase N-terminal" evidence="7">
    <location>
        <begin position="46"/>
        <end position="86"/>
    </location>
</feature>
<protein>
    <recommendedName>
        <fullName evidence="7">Cardiolipin synthase N-terminal domain-containing protein</fullName>
    </recommendedName>
</protein>
<keyword evidence="2" id="KW-1003">Cell membrane</keyword>
<keyword evidence="3 6" id="KW-0812">Transmembrane</keyword>
<dbReference type="Proteomes" id="UP001500689">
    <property type="component" value="Unassembled WGS sequence"/>
</dbReference>
<proteinExistence type="predicted"/>
<name>A0ABP6YAU9_9PSEU</name>
<evidence type="ECO:0000256" key="4">
    <source>
        <dbReference type="ARBA" id="ARBA00022989"/>
    </source>
</evidence>
<evidence type="ECO:0000259" key="7">
    <source>
        <dbReference type="Pfam" id="PF13396"/>
    </source>
</evidence>
<evidence type="ECO:0000256" key="6">
    <source>
        <dbReference type="SAM" id="Phobius"/>
    </source>
</evidence>
<dbReference type="Pfam" id="PF13396">
    <property type="entry name" value="PLDc_N"/>
    <property type="match status" value="1"/>
</dbReference>
<comment type="subcellular location">
    <subcellularLocation>
        <location evidence="1">Cell membrane</location>
        <topology evidence="1">Multi-pass membrane protein</topology>
    </subcellularLocation>
</comment>
<evidence type="ECO:0000313" key="8">
    <source>
        <dbReference type="EMBL" id="GAA3579332.1"/>
    </source>
</evidence>
<sequence length="95" mass="9998">MDPRLPEEELMTIAAALADSATNGPNGGSFVLAVLLAGLVALPVVFFLAALFSVLASPLTGGMKLVWIVFAFCAPFLGPLLWFVVGKRSAYETAR</sequence>